<organism evidence="2 3">
    <name type="scientific">Populus tomentosa</name>
    <name type="common">Chinese white poplar</name>
    <dbReference type="NCBI Taxonomy" id="118781"/>
    <lineage>
        <taxon>Eukaryota</taxon>
        <taxon>Viridiplantae</taxon>
        <taxon>Streptophyta</taxon>
        <taxon>Embryophyta</taxon>
        <taxon>Tracheophyta</taxon>
        <taxon>Spermatophyta</taxon>
        <taxon>Magnoliopsida</taxon>
        <taxon>eudicotyledons</taxon>
        <taxon>Gunneridae</taxon>
        <taxon>Pentapetalae</taxon>
        <taxon>rosids</taxon>
        <taxon>fabids</taxon>
        <taxon>Malpighiales</taxon>
        <taxon>Salicaceae</taxon>
        <taxon>Saliceae</taxon>
        <taxon>Populus</taxon>
    </lineage>
</organism>
<reference evidence="2" key="1">
    <citation type="journal article" date="2020" name="bioRxiv">
        <title>Hybrid origin of Populus tomentosa Carr. identified through genome sequencing and phylogenomic analysis.</title>
        <authorList>
            <person name="An X."/>
            <person name="Gao K."/>
            <person name="Chen Z."/>
            <person name="Li J."/>
            <person name="Yang X."/>
            <person name="Yang X."/>
            <person name="Zhou J."/>
            <person name="Guo T."/>
            <person name="Zhao T."/>
            <person name="Huang S."/>
            <person name="Miao D."/>
            <person name="Khan W.U."/>
            <person name="Rao P."/>
            <person name="Ye M."/>
            <person name="Lei B."/>
            <person name="Liao W."/>
            <person name="Wang J."/>
            <person name="Ji L."/>
            <person name="Li Y."/>
            <person name="Guo B."/>
            <person name="Mustafa N.S."/>
            <person name="Li S."/>
            <person name="Yun Q."/>
            <person name="Keller S.R."/>
            <person name="Mao J."/>
            <person name="Zhang R."/>
            <person name="Strauss S.H."/>
        </authorList>
    </citation>
    <scope>NUCLEOTIDE SEQUENCE</scope>
    <source>
        <strain evidence="2">GM15</strain>
        <tissue evidence="2">Leaf</tissue>
    </source>
</reference>
<keyword evidence="3" id="KW-1185">Reference proteome</keyword>
<dbReference type="Proteomes" id="UP000886885">
    <property type="component" value="Chromosome 1D"/>
</dbReference>
<feature type="region of interest" description="Disordered" evidence="1">
    <location>
        <begin position="147"/>
        <end position="171"/>
    </location>
</feature>
<evidence type="ECO:0000313" key="2">
    <source>
        <dbReference type="EMBL" id="KAG6787841.1"/>
    </source>
</evidence>
<comment type="caution">
    <text evidence="2">The sequence shown here is derived from an EMBL/GenBank/DDBJ whole genome shotgun (WGS) entry which is preliminary data.</text>
</comment>
<dbReference type="EMBL" id="JAAWWB010000002">
    <property type="protein sequence ID" value="KAG6787841.1"/>
    <property type="molecule type" value="Genomic_DNA"/>
</dbReference>
<dbReference type="AlphaFoldDB" id="A0A8X8AJ85"/>
<proteinExistence type="predicted"/>
<protein>
    <submittedName>
        <fullName evidence="2">Uncharacterized protein</fullName>
    </submittedName>
</protein>
<evidence type="ECO:0000256" key="1">
    <source>
        <dbReference type="SAM" id="MobiDB-lite"/>
    </source>
</evidence>
<sequence length="236" mass="25610">MAVKSTKMSGACSLEKKREILSKLDGCPGVKQCYGEDVTLGEEEETVYNLLLNLLMMLLELILLTILSGGCGLPEPLNILMATAGVLAATNHVAKIGDFGTAKKANKKTSLRGMLKMLTAKPPWILKTDRKKDPDSVTRDLLSMIGSTHESPAIPDNISEEGEGEKHASEGKEVLDPEGVILALPFDVHCSASVPLFLIDLFSSYEYIVIIQVVLFVYSGNGRNLYILDALAEVEE</sequence>
<evidence type="ECO:0000313" key="3">
    <source>
        <dbReference type="Proteomes" id="UP000886885"/>
    </source>
</evidence>
<accession>A0A8X8AJ85</accession>
<name>A0A8X8AJ85_POPTO</name>
<gene>
    <name evidence="2" type="ORF">POTOM_003886</name>
</gene>